<dbReference type="EMBL" id="VDFQ02000001">
    <property type="protein sequence ID" value="KAA1424948.1"/>
    <property type="molecule type" value="Genomic_DNA"/>
</dbReference>
<feature type="domain" description="Fumarate lyase N-terminal" evidence="3">
    <location>
        <begin position="92"/>
        <end position="299"/>
    </location>
</feature>
<sequence length="420" mass="43629">MTDLLWPGDERAGDLLTDAAVLAAMVRVEQAWLDALVDAGLAPKALHLVGLVGPDDVASLAAGAEGGGNPVIGLVSLLRERAVPPGGAESDGTWIHRGLTSQDVVDTALMLAVRDALDRVAGELRDQITSLVGLVEAHRRTTMVGRTLTQHAVPTTFGLVAAGWLEGLLDVAEDLDRVRATLPVQVGGAVGTLAAGVELARLTGSADPEAVAVQLARATAGALRLAAVRPWHVRRRPVTRIGDALVAATDAWGQVATDVVTLARPEIAELAEPVKAGRGGSSTMPQKQNPVLSVLLRRAALAAPPLASTLHTAAALAVDQRPDGAWHAEWDTLRTLARRTVVAADQASELLAGLRVDGDRMRANLDAAGDGVLAERDGIRRLATDGGTSEGSKPHSYLGATDLLVDATLARARTSLEESP</sequence>
<comment type="similarity">
    <text evidence="2">Belongs to the class-II fumarase/aspartase family.</text>
</comment>
<keyword evidence="1" id="KW-0456">Lyase</keyword>
<dbReference type="Proteomes" id="UP000307768">
    <property type="component" value="Unassembled WGS sequence"/>
</dbReference>
<dbReference type="PANTHER" id="PTHR43172:SF2">
    <property type="entry name" value="ADENYLOSUCCINATE LYASE C-TERMINAL DOMAIN-CONTAINING PROTEIN"/>
    <property type="match status" value="1"/>
</dbReference>
<dbReference type="RefSeq" id="WP_149768120.1">
    <property type="nucleotide sequence ID" value="NZ_VDFQ02000001.1"/>
</dbReference>
<dbReference type="OrthoDB" id="9768878at2"/>
<reference evidence="4 5" key="1">
    <citation type="submission" date="2019-09" db="EMBL/GenBank/DDBJ databases">
        <title>Mumia zhuanghuii sp. nov. isolated from the intestinal contents of plateau pika (Ochotona curzoniae) in the Qinghai-Tibet plateau of China.</title>
        <authorList>
            <person name="Tian Z."/>
        </authorList>
    </citation>
    <scope>NUCLEOTIDE SEQUENCE [LARGE SCALE GENOMIC DNA]</scope>
    <source>
        <strain evidence="5">350</strain>
    </source>
</reference>
<evidence type="ECO:0000259" key="3">
    <source>
        <dbReference type="Pfam" id="PF00206"/>
    </source>
</evidence>
<dbReference type="InterPro" id="IPR022761">
    <property type="entry name" value="Fumarate_lyase_N"/>
</dbReference>
<evidence type="ECO:0000313" key="5">
    <source>
        <dbReference type="Proteomes" id="UP000307768"/>
    </source>
</evidence>
<dbReference type="PANTHER" id="PTHR43172">
    <property type="entry name" value="ADENYLOSUCCINATE LYASE"/>
    <property type="match status" value="1"/>
</dbReference>
<dbReference type="InterPro" id="IPR008948">
    <property type="entry name" value="L-Aspartase-like"/>
</dbReference>
<protein>
    <submittedName>
        <fullName evidence="4">3-carboxy-cis,cis-muconate cycloisomerase</fullName>
    </submittedName>
</protein>
<dbReference type="InterPro" id="IPR020557">
    <property type="entry name" value="Fumarate_lyase_CS"/>
</dbReference>
<dbReference type="SUPFAM" id="SSF48557">
    <property type="entry name" value="L-aspartase-like"/>
    <property type="match status" value="1"/>
</dbReference>
<organism evidence="4 5">
    <name type="scientific">Mumia zhuanghuii</name>
    <dbReference type="NCBI Taxonomy" id="2585211"/>
    <lineage>
        <taxon>Bacteria</taxon>
        <taxon>Bacillati</taxon>
        <taxon>Actinomycetota</taxon>
        <taxon>Actinomycetes</taxon>
        <taxon>Propionibacteriales</taxon>
        <taxon>Nocardioidaceae</taxon>
        <taxon>Mumia</taxon>
    </lineage>
</organism>
<dbReference type="Gene3D" id="1.10.275.10">
    <property type="entry name" value="Fumarase/aspartase (N-terminal domain)"/>
    <property type="match status" value="1"/>
</dbReference>
<gene>
    <name evidence="4" type="ORF">FE697_003340</name>
</gene>
<name>A0A5Q6S3J7_9ACTN</name>
<dbReference type="PRINTS" id="PR00145">
    <property type="entry name" value="ARGSUCLYASE"/>
</dbReference>
<dbReference type="Gene3D" id="1.20.200.10">
    <property type="entry name" value="Fumarase/aspartase (Central domain)"/>
    <property type="match status" value="1"/>
</dbReference>
<dbReference type="InterPro" id="IPR000362">
    <property type="entry name" value="Fumarate_lyase_fam"/>
</dbReference>
<dbReference type="PROSITE" id="PS00163">
    <property type="entry name" value="FUMARATE_LYASES"/>
    <property type="match status" value="1"/>
</dbReference>
<dbReference type="InterPro" id="IPR024083">
    <property type="entry name" value="Fumarase/histidase_N"/>
</dbReference>
<dbReference type="GO" id="GO:0016853">
    <property type="term" value="F:isomerase activity"/>
    <property type="evidence" value="ECO:0007669"/>
    <property type="project" value="UniProtKB-KW"/>
</dbReference>
<dbReference type="AlphaFoldDB" id="A0A5Q6S3J7"/>
<evidence type="ECO:0000256" key="1">
    <source>
        <dbReference type="ARBA" id="ARBA00023239"/>
    </source>
</evidence>
<accession>A0A5Q6S3J7</accession>
<keyword evidence="4" id="KW-0413">Isomerase</keyword>
<dbReference type="PRINTS" id="PR00149">
    <property type="entry name" value="FUMRATELYASE"/>
</dbReference>
<evidence type="ECO:0000313" key="4">
    <source>
        <dbReference type="EMBL" id="KAA1424948.1"/>
    </source>
</evidence>
<evidence type="ECO:0000256" key="2">
    <source>
        <dbReference type="ARBA" id="ARBA00034772"/>
    </source>
</evidence>
<proteinExistence type="inferred from homology"/>
<dbReference type="Pfam" id="PF00206">
    <property type="entry name" value="Lyase_1"/>
    <property type="match status" value="1"/>
</dbReference>
<dbReference type="GO" id="GO:0016829">
    <property type="term" value="F:lyase activity"/>
    <property type="evidence" value="ECO:0007669"/>
    <property type="project" value="UniProtKB-KW"/>
</dbReference>
<comment type="caution">
    <text evidence="4">The sequence shown here is derived from an EMBL/GenBank/DDBJ whole genome shotgun (WGS) entry which is preliminary data.</text>
</comment>